<accession>A0A290WX62</accession>
<dbReference type="PROSITE" id="PS51257">
    <property type="entry name" value="PROKAR_LIPOPROTEIN"/>
    <property type="match status" value="1"/>
</dbReference>
<reference evidence="1 2" key="1">
    <citation type="submission" date="2017-09" db="EMBL/GenBank/DDBJ databases">
        <title>Complete genome sequence of Janthinobacterium svalbardensis PAMC 27463.</title>
        <authorList>
            <person name="Cho Y.-J."/>
            <person name="Cho A."/>
            <person name="Kim O.-S."/>
            <person name="Lee J.-I."/>
        </authorList>
    </citation>
    <scope>NUCLEOTIDE SEQUENCE [LARGE SCALE GENOMIC DNA]</scope>
    <source>
        <strain evidence="1 2">PAMC 27463</strain>
    </source>
</reference>
<keyword evidence="2" id="KW-1185">Reference proteome</keyword>
<name>A0A290WX62_9BURK</name>
<dbReference type="AlphaFoldDB" id="A0A290WX62"/>
<dbReference type="KEGG" id="jsv:CNX70_15915"/>
<evidence type="ECO:0000313" key="1">
    <source>
        <dbReference type="EMBL" id="ATD61482.1"/>
    </source>
</evidence>
<evidence type="ECO:0000313" key="2">
    <source>
        <dbReference type="Proteomes" id="UP000218437"/>
    </source>
</evidence>
<organism evidence="1 2">
    <name type="scientific">Janthinobacterium svalbardensis</name>
    <dbReference type="NCBI Taxonomy" id="368607"/>
    <lineage>
        <taxon>Bacteria</taxon>
        <taxon>Pseudomonadati</taxon>
        <taxon>Pseudomonadota</taxon>
        <taxon>Betaproteobacteria</taxon>
        <taxon>Burkholderiales</taxon>
        <taxon>Oxalobacteraceae</taxon>
        <taxon>Janthinobacterium</taxon>
    </lineage>
</organism>
<proteinExistence type="predicted"/>
<dbReference type="RefSeq" id="WP_096235495.1">
    <property type="nucleotide sequence ID" value="NZ_CP023422.1"/>
</dbReference>
<dbReference type="Proteomes" id="UP000218437">
    <property type="component" value="Chromosome"/>
</dbReference>
<protein>
    <recommendedName>
        <fullName evidence="3">Lipoprotein</fullName>
    </recommendedName>
</protein>
<gene>
    <name evidence="1" type="ORF">CNX70_15915</name>
</gene>
<sequence length="220" mass="24285">MKQHYNIIGACLAASLLAGCVHGEMFPKDYLAQDIDKQQALLELDVVFGQVPDDKLTSRVTARNTVEYAGAPHIVVPFYQKGLGFDQGFAGTYMFAVVYPVAKVETATASSRVFGQKLEGQQPGSPRYRFRVPGKAQWNSNETFMLSFERKGRREEITFRFSNEQSCPSAFLASTPKYGFPIKVVATFKDNKGCLKVCDSRDQWPGFCAYQPPPAAGSAG</sequence>
<evidence type="ECO:0008006" key="3">
    <source>
        <dbReference type="Google" id="ProtNLM"/>
    </source>
</evidence>
<dbReference type="EMBL" id="CP023422">
    <property type="protein sequence ID" value="ATD61482.1"/>
    <property type="molecule type" value="Genomic_DNA"/>
</dbReference>